<evidence type="ECO:0000313" key="2">
    <source>
        <dbReference type="Proteomes" id="UP000042997"/>
    </source>
</evidence>
<evidence type="ECO:0000313" key="1">
    <source>
        <dbReference type="EMBL" id="CDZ92017.1"/>
    </source>
</evidence>
<reference evidence="1 2" key="1">
    <citation type="journal article" date="2014" name="Genome Announc.">
        <title>Draft Genome Sequence of Propane- and Butane-Oxidizing Actinobacterium Rhodococcus ruber IEGM 231.</title>
        <authorList>
            <person name="Ivshina I.B."/>
            <person name="Kuyukina M.S."/>
            <person name="Krivoruchko A.V."/>
            <person name="Barbe V."/>
            <person name="Fischer C."/>
        </authorList>
    </citation>
    <scope>NUCLEOTIDE SEQUENCE [LARGE SCALE GENOMIC DNA]</scope>
</reference>
<accession>A0A098BUY9</accession>
<proteinExistence type="predicted"/>
<sequence>MRGDPLTAAARSGADQPLGQVTLDLVEPDALLRHGVALADGDGLVLEGVEVDRDAERGADLVLAAVAAADGAGVVELDVPVLAQLRGEVLRLGAQIRIARQRQHRRLDRGEPAIEAQHGALVDATLRVGCLVLAVGVDEERHERTRQTRCRLDDVRGVPLVGGLVEEAQVGTRVLRVRRQVEVGAVGDALELAPFAALEVEAVLDVDGALGVVGQLVLRVLVQAQVVLVDAESGVPVHPVVDPVLVPLLVLARLDEELHLHLLELAGPEDAVARGDLVAEALAGLADAERRLLARRGEHVGEVHEDALRGLGTQVVQPLLALDRAEIGLEHHVEVAGLGPLALGAAVGAGDLRHRNSVGIVELVLLGVRLLQVILAVALVTAQALDERIVEDPDMTRGHPHLTRQDHRRVQSDDVLAAGDHVAPPLLLDVLLELHAERPVVPGRPRTAVDLTAGIDQAPALGQVGDGIDLGFRCHSDSLHLRCGVSQRASTRKPIAPVGGAERRAG</sequence>
<gene>
    <name evidence="1" type="ORF">RHRU231_910056</name>
</gene>
<dbReference type="EMBL" id="CCSD01000107">
    <property type="protein sequence ID" value="CDZ92017.1"/>
    <property type="molecule type" value="Genomic_DNA"/>
</dbReference>
<name>A0A098BUY9_9NOCA</name>
<organism evidence="1 2">
    <name type="scientific">Rhodococcus ruber</name>
    <dbReference type="NCBI Taxonomy" id="1830"/>
    <lineage>
        <taxon>Bacteria</taxon>
        <taxon>Bacillati</taxon>
        <taxon>Actinomycetota</taxon>
        <taxon>Actinomycetes</taxon>
        <taxon>Mycobacteriales</taxon>
        <taxon>Nocardiaceae</taxon>
        <taxon>Rhodococcus</taxon>
    </lineage>
</organism>
<protein>
    <submittedName>
        <fullName evidence="1">Predicted transcriptional regulator</fullName>
    </submittedName>
</protein>
<dbReference type="AlphaFoldDB" id="A0A098BUY9"/>
<dbReference type="Proteomes" id="UP000042997">
    <property type="component" value="Unassembled WGS sequence"/>
</dbReference>